<dbReference type="SUPFAM" id="SSF53597">
    <property type="entry name" value="Dihydrofolate reductase-like"/>
    <property type="match status" value="1"/>
</dbReference>
<comment type="function">
    <text evidence="7">Key enzyme in folate metabolism. Catalyzes an essential reaction for de novo glycine and purine synthesis, and for DNA precursor synthesis.</text>
</comment>
<dbReference type="EC" id="1.5.1.3" evidence="3 7"/>
<evidence type="ECO:0000256" key="2">
    <source>
        <dbReference type="ARBA" id="ARBA00009539"/>
    </source>
</evidence>
<dbReference type="InterPro" id="IPR001796">
    <property type="entry name" value="DHFR_dom"/>
</dbReference>
<dbReference type="GO" id="GO:0046654">
    <property type="term" value="P:tetrahydrofolate biosynthetic process"/>
    <property type="evidence" value="ECO:0007669"/>
    <property type="project" value="UniProtKB-UniPathway"/>
</dbReference>
<evidence type="ECO:0000256" key="4">
    <source>
        <dbReference type="ARBA" id="ARBA00022563"/>
    </source>
</evidence>
<dbReference type="OrthoDB" id="9804315at2"/>
<dbReference type="Proteomes" id="UP000198995">
    <property type="component" value="Unassembled WGS sequence"/>
</dbReference>
<evidence type="ECO:0000313" key="9">
    <source>
        <dbReference type="EMBL" id="SDD53840.1"/>
    </source>
</evidence>
<keyword evidence="10" id="KW-1185">Reference proteome</keyword>
<evidence type="ECO:0000256" key="5">
    <source>
        <dbReference type="ARBA" id="ARBA00022857"/>
    </source>
</evidence>
<dbReference type="GO" id="GO:0006730">
    <property type="term" value="P:one-carbon metabolic process"/>
    <property type="evidence" value="ECO:0007669"/>
    <property type="project" value="UniProtKB-KW"/>
</dbReference>
<proteinExistence type="inferred from homology"/>
<dbReference type="AlphaFoldDB" id="A0A1G6VJN5"/>
<dbReference type="PROSITE" id="PS51330">
    <property type="entry name" value="DHFR_2"/>
    <property type="match status" value="1"/>
</dbReference>
<dbReference type="GO" id="GO:0046452">
    <property type="term" value="P:dihydrofolate metabolic process"/>
    <property type="evidence" value="ECO:0007669"/>
    <property type="project" value="TreeGrafter"/>
</dbReference>
<dbReference type="InterPro" id="IPR024072">
    <property type="entry name" value="DHFR-like_dom_sf"/>
</dbReference>
<comment type="pathway">
    <text evidence="1 7">Cofactor biosynthesis; tetrahydrofolate biosynthesis; 5,6,7,8-tetrahydrofolate from 7,8-dihydrofolate: step 1/1.</text>
</comment>
<dbReference type="RefSeq" id="WP_091791524.1">
    <property type="nucleotide sequence ID" value="NZ_FNAF01000004.1"/>
</dbReference>
<dbReference type="Pfam" id="PF00186">
    <property type="entry name" value="DHFR_1"/>
    <property type="match status" value="1"/>
</dbReference>
<feature type="domain" description="DHFR" evidence="8">
    <location>
        <begin position="1"/>
        <end position="156"/>
    </location>
</feature>
<comment type="similarity">
    <text evidence="2 7">Belongs to the dihydrofolate reductase family.</text>
</comment>
<comment type="catalytic activity">
    <reaction evidence="7">
        <text>(6S)-5,6,7,8-tetrahydrofolate + NADP(+) = 7,8-dihydrofolate + NADPH + H(+)</text>
        <dbReference type="Rhea" id="RHEA:15009"/>
        <dbReference type="ChEBI" id="CHEBI:15378"/>
        <dbReference type="ChEBI" id="CHEBI:57451"/>
        <dbReference type="ChEBI" id="CHEBI:57453"/>
        <dbReference type="ChEBI" id="CHEBI:57783"/>
        <dbReference type="ChEBI" id="CHEBI:58349"/>
        <dbReference type="EC" id="1.5.1.3"/>
    </reaction>
</comment>
<organism evidence="9 10">
    <name type="scientific">Peptococcus niger</name>
    <dbReference type="NCBI Taxonomy" id="2741"/>
    <lineage>
        <taxon>Bacteria</taxon>
        <taxon>Bacillati</taxon>
        <taxon>Bacillota</taxon>
        <taxon>Clostridia</taxon>
        <taxon>Eubacteriales</taxon>
        <taxon>Peptococcaceae</taxon>
        <taxon>Peptococcus</taxon>
    </lineage>
</organism>
<dbReference type="CDD" id="cd00209">
    <property type="entry name" value="DHFR"/>
    <property type="match status" value="1"/>
</dbReference>
<dbReference type="GO" id="GO:0046655">
    <property type="term" value="P:folic acid metabolic process"/>
    <property type="evidence" value="ECO:0007669"/>
    <property type="project" value="TreeGrafter"/>
</dbReference>
<sequence length="162" mass="17859">MQFIVAVDKQWGIGKNGQMLFHIPADLAFFKRTTMGAALLMGRKTFESLPAALPGRLNLVLTRNRSYVAPGAVVVHSVEEAVKEAGGRPLFLIGGGELYAKLLDRCSAGYVTRIDDQASADTHFPDVSTAADWLLAEVVETGEDNGYTYRIERYRRKEAPQQ</sequence>
<dbReference type="UniPathway" id="UPA00077">
    <property type="reaction ID" value="UER00158"/>
</dbReference>
<dbReference type="GO" id="GO:0005829">
    <property type="term" value="C:cytosol"/>
    <property type="evidence" value="ECO:0007669"/>
    <property type="project" value="TreeGrafter"/>
</dbReference>
<dbReference type="EMBL" id="FNAF01000004">
    <property type="protein sequence ID" value="SDD53840.1"/>
    <property type="molecule type" value="Genomic_DNA"/>
</dbReference>
<keyword evidence="6 7" id="KW-0560">Oxidoreductase</keyword>
<evidence type="ECO:0000259" key="8">
    <source>
        <dbReference type="PROSITE" id="PS51330"/>
    </source>
</evidence>
<dbReference type="PANTHER" id="PTHR48069:SF3">
    <property type="entry name" value="DIHYDROFOLATE REDUCTASE"/>
    <property type="match status" value="1"/>
</dbReference>
<evidence type="ECO:0000256" key="7">
    <source>
        <dbReference type="PIRNR" id="PIRNR000194"/>
    </source>
</evidence>
<keyword evidence="4 7" id="KW-0554">One-carbon metabolism</keyword>
<protein>
    <recommendedName>
        <fullName evidence="3 7">Dihydrofolate reductase</fullName>
        <ecNumber evidence="3 7">1.5.1.3</ecNumber>
    </recommendedName>
</protein>
<dbReference type="PANTHER" id="PTHR48069">
    <property type="entry name" value="DIHYDROFOLATE REDUCTASE"/>
    <property type="match status" value="1"/>
</dbReference>
<dbReference type="Gene3D" id="3.40.430.10">
    <property type="entry name" value="Dihydrofolate Reductase, subunit A"/>
    <property type="match status" value="1"/>
</dbReference>
<dbReference type="GO" id="GO:0004146">
    <property type="term" value="F:dihydrofolate reductase activity"/>
    <property type="evidence" value="ECO:0007669"/>
    <property type="project" value="UniProtKB-EC"/>
</dbReference>
<dbReference type="PRINTS" id="PR00070">
    <property type="entry name" value="DHFR"/>
</dbReference>
<evidence type="ECO:0000313" key="10">
    <source>
        <dbReference type="Proteomes" id="UP000198995"/>
    </source>
</evidence>
<name>A0A1G6VJN5_PEPNI</name>
<dbReference type="InterPro" id="IPR012259">
    <property type="entry name" value="DHFR"/>
</dbReference>
<dbReference type="GO" id="GO:0050661">
    <property type="term" value="F:NADP binding"/>
    <property type="evidence" value="ECO:0007669"/>
    <property type="project" value="InterPro"/>
</dbReference>
<keyword evidence="5 7" id="KW-0521">NADP</keyword>
<dbReference type="STRING" id="2741.SAMN04489866_10460"/>
<evidence type="ECO:0000256" key="3">
    <source>
        <dbReference type="ARBA" id="ARBA00012856"/>
    </source>
</evidence>
<gene>
    <name evidence="9" type="ORF">SAMN04489866_10460</name>
</gene>
<evidence type="ECO:0000256" key="1">
    <source>
        <dbReference type="ARBA" id="ARBA00004903"/>
    </source>
</evidence>
<dbReference type="PIRSF" id="PIRSF000194">
    <property type="entry name" value="DHFR"/>
    <property type="match status" value="1"/>
</dbReference>
<evidence type="ECO:0000256" key="6">
    <source>
        <dbReference type="ARBA" id="ARBA00023002"/>
    </source>
</evidence>
<accession>A0A1G6VJN5</accession>
<reference evidence="9 10" key="1">
    <citation type="submission" date="2016-10" db="EMBL/GenBank/DDBJ databases">
        <authorList>
            <person name="de Groot N.N."/>
        </authorList>
    </citation>
    <scope>NUCLEOTIDE SEQUENCE [LARGE SCALE GENOMIC DNA]</scope>
    <source>
        <strain evidence="9 10">DSM 20475</strain>
    </source>
</reference>